<keyword evidence="5 7" id="KW-1133">Transmembrane helix</keyword>
<dbReference type="STRING" id="1123281.SAMN02745180_02310"/>
<dbReference type="InterPro" id="IPR000515">
    <property type="entry name" value="MetI-like"/>
</dbReference>
<accession>A0A1M5YNY3</accession>
<dbReference type="Pfam" id="PF12911">
    <property type="entry name" value="OppC_N"/>
    <property type="match status" value="1"/>
</dbReference>
<dbReference type="Pfam" id="PF00528">
    <property type="entry name" value="BPD_transp_1"/>
    <property type="match status" value="1"/>
</dbReference>
<evidence type="ECO:0000313" key="9">
    <source>
        <dbReference type="EMBL" id="SHI13283.1"/>
    </source>
</evidence>
<name>A0A1M5YNY3_9FIRM</name>
<feature type="domain" description="ABC transmembrane type-1" evidence="8">
    <location>
        <begin position="103"/>
        <end position="293"/>
    </location>
</feature>
<feature type="transmembrane region" description="Helical" evidence="7">
    <location>
        <begin position="217"/>
        <end position="239"/>
    </location>
</feature>
<keyword evidence="10" id="KW-1185">Reference proteome</keyword>
<dbReference type="Proteomes" id="UP000184389">
    <property type="component" value="Unassembled WGS sequence"/>
</dbReference>
<feature type="transmembrane region" description="Helical" evidence="7">
    <location>
        <begin position="42"/>
        <end position="63"/>
    </location>
</feature>
<evidence type="ECO:0000259" key="8">
    <source>
        <dbReference type="PROSITE" id="PS50928"/>
    </source>
</evidence>
<reference evidence="9 10" key="1">
    <citation type="submission" date="2016-11" db="EMBL/GenBank/DDBJ databases">
        <authorList>
            <person name="Jaros S."/>
            <person name="Januszkiewicz K."/>
            <person name="Wedrychowicz H."/>
        </authorList>
    </citation>
    <scope>NUCLEOTIDE SEQUENCE [LARGE SCALE GENOMIC DNA]</scope>
    <source>
        <strain evidence="9 10">DSM 13106</strain>
    </source>
</reference>
<feature type="transmembrane region" description="Helical" evidence="7">
    <location>
        <begin position="275"/>
        <end position="296"/>
    </location>
</feature>
<evidence type="ECO:0000256" key="1">
    <source>
        <dbReference type="ARBA" id="ARBA00004651"/>
    </source>
</evidence>
<dbReference type="CDD" id="cd06261">
    <property type="entry name" value="TM_PBP2"/>
    <property type="match status" value="1"/>
</dbReference>
<dbReference type="PROSITE" id="PS50928">
    <property type="entry name" value="ABC_TM1"/>
    <property type="match status" value="1"/>
</dbReference>
<dbReference type="AlphaFoldDB" id="A0A1M5YNY3"/>
<keyword evidence="6 7" id="KW-0472">Membrane</keyword>
<keyword evidence="4 7" id="KW-0812">Transmembrane</keyword>
<keyword evidence="3" id="KW-1003">Cell membrane</keyword>
<evidence type="ECO:0000256" key="6">
    <source>
        <dbReference type="ARBA" id="ARBA00023136"/>
    </source>
</evidence>
<gene>
    <name evidence="9" type="ORF">SAMN02745180_02310</name>
</gene>
<evidence type="ECO:0000256" key="3">
    <source>
        <dbReference type="ARBA" id="ARBA00022475"/>
    </source>
</evidence>
<dbReference type="GO" id="GO:0005886">
    <property type="term" value="C:plasma membrane"/>
    <property type="evidence" value="ECO:0007669"/>
    <property type="project" value="UniProtKB-SubCell"/>
</dbReference>
<evidence type="ECO:0000256" key="5">
    <source>
        <dbReference type="ARBA" id="ARBA00022989"/>
    </source>
</evidence>
<comment type="similarity">
    <text evidence="7">Belongs to the binding-protein-dependent transport system permease family.</text>
</comment>
<dbReference type="GO" id="GO:0055085">
    <property type="term" value="P:transmembrane transport"/>
    <property type="evidence" value="ECO:0007669"/>
    <property type="project" value="InterPro"/>
</dbReference>
<dbReference type="Gene3D" id="1.10.3720.10">
    <property type="entry name" value="MetI-like"/>
    <property type="match status" value="1"/>
</dbReference>
<sequence length="306" mass="34166">MEEISKDKFKKVPMDVSRGDKMARPRMGYWQDAWRRLKTNKVAMLSIIILLTLVVMTVIGPHLNGYSYKTVDPSKVNMKPNSEHWFGTDELGRDVFSRVWQAGRISMVIGILGAIIDTVIGCIYGGIAAYFGGKVDNIMMRIVEILISIPYLIVVILISIVTESRSLGTMILSLTLTGWCGMARLVRGQMLQVKQQEYIMAAETLGVSPWKIITRHLIPNVLGIVIVAITFDIPGYIFAETFLSYIGLGVQPPNTSWGALASAAQQNFIFYPHQMFFPSLMIALTMLSFTLLGDGLRDALDPKLRQ</sequence>
<organism evidence="9 10">
    <name type="scientific">Sporanaerobacter acetigenes DSM 13106</name>
    <dbReference type="NCBI Taxonomy" id="1123281"/>
    <lineage>
        <taxon>Bacteria</taxon>
        <taxon>Bacillati</taxon>
        <taxon>Bacillota</taxon>
        <taxon>Tissierellia</taxon>
        <taxon>Tissierellales</taxon>
        <taxon>Sporanaerobacteraceae</taxon>
        <taxon>Sporanaerobacter</taxon>
    </lineage>
</organism>
<dbReference type="EMBL" id="FQXR01000013">
    <property type="protein sequence ID" value="SHI13283.1"/>
    <property type="molecule type" value="Genomic_DNA"/>
</dbReference>
<comment type="subcellular location">
    <subcellularLocation>
        <location evidence="1 7">Cell membrane</location>
        <topology evidence="1 7">Multi-pass membrane protein</topology>
    </subcellularLocation>
</comment>
<protein>
    <submittedName>
        <fullName evidence="9">Oligopeptide transport system permease protein</fullName>
    </submittedName>
</protein>
<dbReference type="InterPro" id="IPR050366">
    <property type="entry name" value="BP-dependent_transpt_permease"/>
</dbReference>
<evidence type="ECO:0000256" key="7">
    <source>
        <dbReference type="RuleBase" id="RU363032"/>
    </source>
</evidence>
<dbReference type="SUPFAM" id="SSF161098">
    <property type="entry name" value="MetI-like"/>
    <property type="match status" value="1"/>
</dbReference>
<evidence type="ECO:0000256" key="2">
    <source>
        <dbReference type="ARBA" id="ARBA00022448"/>
    </source>
</evidence>
<dbReference type="PANTHER" id="PTHR43386">
    <property type="entry name" value="OLIGOPEPTIDE TRANSPORT SYSTEM PERMEASE PROTEIN APPC"/>
    <property type="match status" value="1"/>
</dbReference>
<feature type="transmembrane region" description="Helical" evidence="7">
    <location>
        <begin position="142"/>
        <end position="161"/>
    </location>
</feature>
<proteinExistence type="inferred from homology"/>
<feature type="transmembrane region" description="Helical" evidence="7">
    <location>
        <begin position="167"/>
        <end position="186"/>
    </location>
</feature>
<dbReference type="OrthoDB" id="9783218at2"/>
<feature type="transmembrane region" description="Helical" evidence="7">
    <location>
        <begin position="105"/>
        <end position="130"/>
    </location>
</feature>
<dbReference type="InterPro" id="IPR025966">
    <property type="entry name" value="OppC_N"/>
</dbReference>
<dbReference type="InterPro" id="IPR035906">
    <property type="entry name" value="MetI-like_sf"/>
</dbReference>
<dbReference type="PANTHER" id="PTHR43386:SF22">
    <property type="entry name" value="OLIGOPEPTIDE TRANSPORT SYSTEM PERMEASE PROTEIN OPPC"/>
    <property type="match status" value="1"/>
</dbReference>
<evidence type="ECO:0000313" key="10">
    <source>
        <dbReference type="Proteomes" id="UP000184389"/>
    </source>
</evidence>
<evidence type="ECO:0000256" key="4">
    <source>
        <dbReference type="ARBA" id="ARBA00022692"/>
    </source>
</evidence>
<dbReference type="RefSeq" id="WP_072744953.1">
    <property type="nucleotide sequence ID" value="NZ_FQXR01000013.1"/>
</dbReference>
<keyword evidence="2 7" id="KW-0813">Transport</keyword>